<gene>
    <name evidence="1" type="primary">ORF66372</name>
</gene>
<dbReference type="EMBL" id="HACG01021585">
    <property type="protein sequence ID" value="CEK68450.1"/>
    <property type="molecule type" value="Transcribed_RNA"/>
</dbReference>
<organism evidence="1">
    <name type="scientific">Arion vulgaris</name>
    <dbReference type="NCBI Taxonomy" id="1028688"/>
    <lineage>
        <taxon>Eukaryota</taxon>
        <taxon>Metazoa</taxon>
        <taxon>Spiralia</taxon>
        <taxon>Lophotrochozoa</taxon>
        <taxon>Mollusca</taxon>
        <taxon>Gastropoda</taxon>
        <taxon>Heterobranchia</taxon>
        <taxon>Euthyneura</taxon>
        <taxon>Panpulmonata</taxon>
        <taxon>Eupulmonata</taxon>
        <taxon>Stylommatophora</taxon>
        <taxon>Helicina</taxon>
        <taxon>Arionoidea</taxon>
        <taxon>Arionidae</taxon>
        <taxon>Arion</taxon>
    </lineage>
</organism>
<proteinExistence type="predicted"/>
<name>A0A0B6ZL63_9EUPU</name>
<feature type="non-terminal residue" evidence="1">
    <location>
        <position position="68"/>
    </location>
</feature>
<reference evidence="1" key="1">
    <citation type="submission" date="2014-12" db="EMBL/GenBank/DDBJ databases">
        <title>Insight into the proteome of Arion vulgaris.</title>
        <authorList>
            <person name="Aradska J."/>
            <person name="Bulat T."/>
            <person name="Smidak R."/>
            <person name="Sarate P."/>
            <person name="Gangsoo J."/>
            <person name="Sialana F."/>
            <person name="Bilban M."/>
            <person name="Lubec G."/>
        </authorList>
    </citation>
    <scope>NUCLEOTIDE SEQUENCE</scope>
    <source>
        <tissue evidence="1">Skin</tissue>
    </source>
</reference>
<sequence>MGGATSSSNIVVVVVSTDNYCSSSSLPFNCQLSFCFKNTYMYKLVYTGLKLVAAQVKNVHVLYKFKVS</sequence>
<protein>
    <submittedName>
        <fullName evidence="1">Uncharacterized protein</fullName>
    </submittedName>
</protein>
<evidence type="ECO:0000313" key="1">
    <source>
        <dbReference type="EMBL" id="CEK68450.1"/>
    </source>
</evidence>
<accession>A0A0B6ZL63</accession>
<dbReference type="AlphaFoldDB" id="A0A0B6ZL63"/>